<dbReference type="EC" id="2.7.7.64" evidence="6"/>
<evidence type="ECO:0000256" key="7">
    <source>
        <dbReference type="ARBA" id="ARBA00048259"/>
    </source>
</evidence>
<proteinExistence type="inferred from homology"/>
<dbReference type="Proteomes" id="UP000078550">
    <property type="component" value="Unassembled WGS sequence"/>
</dbReference>
<evidence type="ECO:0000313" key="9">
    <source>
        <dbReference type="EMBL" id="SBT36271.1"/>
    </source>
</evidence>
<dbReference type="InterPro" id="IPR039741">
    <property type="entry name" value="UDP-sugar_pyrophosphorylase"/>
</dbReference>
<evidence type="ECO:0000256" key="8">
    <source>
        <dbReference type="SAM" id="MobiDB-lite"/>
    </source>
</evidence>
<evidence type="ECO:0000256" key="3">
    <source>
        <dbReference type="ARBA" id="ARBA00022679"/>
    </source>
</evidence>
<dbReference type="GO" id="GO:0051748">
    <property type="term" value="F:UTP-monosaccharide-1-phosphate uridylyltransferase activity"/>
    <property type="evidence" value="ECO:0007669"/>
    <property type="project" value="UniProtKB-EC"/>
</dbReference>
<dbReference type="PANTHER" id="PTHR11952">
    <property type="entry name" value="UDP- GLUCOSE PYROPHOSPHORYLASE"/>
    <property type="match status" value="1"/>
</dbReference>
<dbReference type="AlphaFoldDB" id="A0A1A8YX35"/>
<feature type="region of interest" description="Disordered" evidence="8">
    <location>
        <begin position="201"/>
        <end position="256"/>
    </location>
</feature>
<dbReference type="Pfam" id="PF01704">
    <property type="entry name" value="UDPGP"/>
    <property type="match status" value="1"/>
</dbReference>
<evidence type="ECO:0000313" key="10">
    <source>
        <dbReference type="EMBL" id="SBT36671.1"/>
    </source>
</evidence>
<evidence type="ECO:0000256" key="1">
    <source>
        <dbReference type="ARBA" id="ARBA00001936"/>
    </source>
</evidence>
<dbReference type="Gene3D" id="3.90.550.10">
    <property type="entry name" value="Spore Coat Polysaccharide Biosynthesis Protein SpsA, Chain A"/>
    <property type="match status" value="1"/>
</dbReference>
<dbReference type="EMBL" id="FLRE01000122">
    <property type="protein sequence ID" value="SBT36671.1"/>
    <property type="molecule type" value="Genomic_DNA"/>
</dbReference>
<dbReference type="GO" id="GO:0003977">
    <property type="term" value="F:UDP-N-acetylglucosamine diphosphorylase activity"/>
    <property type="evidence" value="ECO:0007669"/>
    <property type="project" value="TreeGrafter"/>
</dbReference>
<evidence type="ECO:0000256" key="5">
    <source>
        <dbReference type="ARBA" id="ARBA00038047"/>
    </source>
</evidence>
<keyword evidence="3 9" id="KW-0808">Transferase</keyword>
<dbReference type="Gene3D" id="2.160.10.30">
    <property type="match status" value="1"/>
</dbReference>
<comment type="similarity">
    <text evidence="5">Belongs to the USP family.</text>
</comment>
<accession>A0A1A8YX35</accession>
<dbReference type="GO" id="GO:0006048">
    <property type="term" value="P:UDP-N-acetylglucosamine biosynthetic process"/>
    <property type="evidence" value="ECO:0007669"/>
    <property type="project" value="TreeGrafter"/>
</dbReference>
<dbReference type="InterPro" id="IPR002618">
    <property type="entry name" value="UDPGP_fam"/>
</dbReference>
<comment type="cofactor">
    <cofactor evidence="1">
        <name>Mn(2+)</name>
        <dbReference type="ChEBI" id="CHEBI:29035"/>
    </cofactor>
</comment>
<dbReference type="InterPro" id="IPR029044">
    <property type="entry name" value="Nucleotide-diphossugar_trans"/>
</dbReference>
<keyword evidence="4 9" id="KW-0548">Nucleotidyltransferase</keyword>
<evidence type="ECO:0000256" key="2">
    <source>
        <dbReference type="ARBA" id="ARBA00001946"/>
    </source>
</evidence>
<evidence type="ECO:0000256" key="4">
    <source>
        <dbReference type="ARBA" id="ARBA00022695"/>
    </source>
</evidence>
<reference evidence="9" key="2">
    <citation type="submission" date="2016-05" db="EMBL/GenBank/DDBJ databases">
        <authorList>
            <person name="Lavstsen T."/>
            <person name="Jespersen J.S."/>
        </authorList>
    </citation>
    <scope>NUCLEOTIDE SEQUENCE [LARGE SCALE GENOMIC DNA]</scope>
</reference>
<dbReference type="Proteomes" id="UP000078555">
    <property type="component" value="Unassembled WGS sequence"/>
</dbReference>
<comment type="cofactor">
    <cofactor evidence="2">
        <name>Mg(2+)</name>
        <dbReference type="ChEBI" id="CHEBI:18420"/>
    </cofactor>
</comment>
<feature type="compositionally biased region" description="Basic and acidic residues" evidence="8">
    <location>
        <begin position="233"/>
        <end position="254"/>
    </location>
</feature>
<comment type="catalytic activity">
    <reaction evidence="7">
        <text>a monosaccharide 1-phosphate + UTP + H(+) = a UDP-monosaccharide + diphosphate</text>
        <dbReference type="Rhea" id="RHEA:13205"/>
        <dbReference type="ChEBI" id="CHEBI:15378"/>
        <dbReference type="ChEBI" id="CHEBI:33019"/>
        <dbReference type="ChEBI" id="CHEBI:46398"/>
        <dbReference type="ChEBI" id="CHEBI:140358"/>
        <dbReference type="ChEBI" id="CHEBI:140359"/>
        <dbReference type="EC" id="2.7.7.64"/>
    </reaction>
</comment>
<name>A0A1A8YX35_PLAOA</name>
<dbReference type="EMBL" id="FLRD01000092">
    <property type="protein sequence ID" value="SBT36271.1"/>
    <property type="molecule type" value="Genomic_DNA"/>
</dbReference>
<feature type="compositionally biased region" description="Low complexity" evidence="8">
    <location>
        <begin position="209"/>
        <end position="232"/>
    </location>
</feature>
<evidence type="ECO:0000313" key="12">
    <source>
        <dbReference type="Proteomes" id="UP000078555"/>
    </source>
</evidence>
<organism evidence="9 12">
    <name type="scientific">Plasmodium ovale wallikeri</name>
    <dbReference type="NCBI Taxonomy" id="864142"/>
    <lineage>
        <taxon>Eukaryota</taxon>
        <taxon>Sar</taxon>
        <taxon>Alveolata</taxon>
        <taxon>Apicomplexa</taxon>
        <taxon>Aconoidasida</taxon>
        <taxon>Haemosporida</taxon>
        <taxon>Plasmodiidae</taxon>
        <taxon>Plasmodium</taxon>
        <taxon>Plasmodium (Plasmodium)</taxon>
    </lineage>
</organism>
<protein>
    <recommendedName>
        <fullName evidence="6">UTP-monosaccharide-1-phosphate uridylyltransferase</fullName>
        <ecNumber evidence="6">2.7.7.64</ecNumber>
    </recommendedName>
</protein>
<evidence type="ECO:0000313" key="11">
    <source>
        <dbReference type="Proteomes" id="UP000078550"/>
    </source>
</evidence>
<evidence type="ECO:0000256" key="6">
    <source>
        <dbReference type="ARBA" id="ARBA00039080"/>
    </source>
</evidence>
<dbReference type="PANTHER" id="PTHR11952:SF9">
    <property type="entry name" value="UDP-SUGAR PYROPHOSPHORYLASE"/>
    <property type="match status" value="1"/>
</dbReference>
<sequence>MEKISELIKRIDDDDKKYIEHLIEADQMDLLNHEGLNEKNILDIIKQIKEFEEIYPDGILKYVQRAKKLLKKSKNKMSAYANYAVEQPDNLIKIKFHWKDLPLPIRQIDKMSDHLSWSGLLTNSCDKPLNRYTSLVSSCNEENFDLDTTTLATSSSFLSEGGNTPVSTSSSDEFACVNSYQQVLTKTDELNNVIGDMKEEADLRGKAPQENQENQENQKNQKNQENQENQEIQENRENREYRENQENRENREYQESNCNYSSSTVSVIDEFIHYEEVGLQYIDKVCFILLAGGLGERLNHKDIKLKLMTNLVSERTYIEYYCNYLKTFQNFIKKNKDKEIDIPFVIMLSDDTYESTVRFLHRNNYFSLKKEQIHFLKQKKVLCFKDNKANLHFTYENDTFHFSKKPHGHGDIHSLIEKHVQLDYLIQMGYKYLYFFQDTNALAMKVLFVCLGVSIEKQLHMNFLAISRKPGEEIGTICKLTSLGKSMNVVNIEYNIFESILNCTSEREILDTDGCSLYPGNTSAILFEITRYNEILKKTNGVVPEYINPKYTDSSREHFIHPTRLESMMQDFAFLYFLNGDEEKKNKVGVTELNRFLCFSTVKNNSLHAKKKIKNNIHPECMYSAESDLYYSNCAFIALACMYNQKNLRLEKMEMKMFNGVQYFMPPKVLIEPQFAFTLTHLIKKIKGNITIRNNSTLWIKSDAIITNLFLDGALIIENLNQEDSTVPIILDNNLYVKNRGYEIVTLHAKSAEGQSDNASIRGYKLVKREALVISL</sequence>
<dbReference type="SUPFAM" id="SSF53448">
    <property type="entry name" value="Nucleotide-diphospho-sugar transferases"/>
    <property type="match status" value="1"/>
</dbReference>
<gene>
    <name evidence="9" type="ORF">POVWA1_031620</name>
    <name evidence="10" type="ORF">POVWA2_031340</name>
</gene>
<reference evidence="11 12" key="1">
    <citation type="submission" date="2016-05" db="EMBL/GenBank/DDBJ databases">
        <authorList>
            <person name="Naeem Raeece"/>
        </authorList>
    </citation>
    <scope>NUCLEOTIDE SEQUENCE [LARGE SCALE GENOMIC DNA]</scope>
</reference>
<keyword evidence="12" id="KW-1185">Reference proteome</keyword>